<sequence length="311" mass="34138">MTGIETTLLRQALLLIGVAVVMLSGPAIGGGVLIWRKQKARASRRSPLTTKLLRGPGQTLRDHIEESRVDLMADLAMMMTMPLMLVGLHLAQSYLLGAPESTFRIGFTTVAAIGMTLWSARRLYKRSRSLDFARLGLDAEIAVGQELDQLMREGAAVFHDFPAEGFNIDHVVISPSGIYAIETKGYSKPNRSRGAENAKVGFDGHALHFPNWTTTKPLEQAERQAAWLKKWLSNAVGTSVSVTPVLALPGWFVERAGRGSVWVFSGKEIRKLLSQRSAPAVDAQLVRQAAHQVEQRCRNVSPTYRPLDQGG</sequence>
<feature type="transmembrane region" description="Helical" evidence="1">
    <location>
        <begin position="12"/>
        <end position="35"/>
    </location>
</feature>
<proteinExistence type="predicted"/>
<dbReference type="Proteomes" id="UP000319502">
    <property type="component" value="Unassembled WGS sequence"/>
</dbReference>
<organism evidence="3 4">
    <name type="scientific">Denitromonas halophila</name>
    <dbReference type="NCBI Taxonomy" id="1629404"/>
    <lineage>
        <taxon>Bacteria</taxon>
        <taxon>Pseudomonadati</taxon>
        <taxon>Pseudomonadota</taxon>
        <taxon>Betaproteobacteria</taxon>
        <taxon>Rhodocyclales</taxon>
        <taxon>Zoogloeaceae</taxon>
        <taxon>Denitromonas</taxon>
    </lineage>
</organism>
<evidence type="ECO:0000313" key="4">
    <source>
        <dbReference type="Proteomes" id="UP000319502"/>
    </source>
</evidence>
<feature type="transmembrane region" description="Helical" evidence="1">
    <location>
        <begin position="71"/>
        <end position="91"/>
    </location>
</feature>
<dbReference type="AlphaFoldDB" id="A0A557R0C2"/>
<accession>A0A557R0C2</accession>
<evidence type="ECO:0000313" key="3">
    <source>
        <dbReference type="EMBL" id="TVO58603.1"/>
    </source>
</evidence>
<dbReference type="InterPro" id="IPR011528">
    <property type="entry name" value="NERD"/>
</dbReference>
<comment type="caution">
    <text evidence="3">The sequence shown here is derived from an EMBL/GenBank/DDBJ whole genome shotgun (WGS) entry which is preliminary data.</text>
</comment>
<keyword evidence="1" id="KW-0812">Transmembrane</keyword>
<keyword evidence="1" id="KW-0472">Membrane</keyword>
<reference evidence="3 4" key="1">
    <citation type="submission" date="2019-07" db="EMBL/GenBank/DDBJ databases">
        <title>The pathways for chlorine oxyanion respiration interact through the shared metabolite chlorate.</title>
        <authorList>
            <person name="Barnum T.P."/>
            <person name="Cheng Y."/>
            <person name="Hill K.A."/>
            <person name="Lucas L.N."/>
            <person name="Carlson H.K."/>
            <person name="Coates J.D."/>
        </authorList>
    </citation>
    <scope>NUCLEOTIDE SEQUENCE [LARGE SCALE GENOMIC DNA]</scope>
    <source>
        <strain evidence="3 4">SFB-3</strain>
    </source>
</reference>
<dbReference type="RefSeq" id="WP_144308138.1">
    <property type="nucleotide sequence ID" value="NZ_VMNK01000003.1"/>
</dbReference>
<name>A0A557R0C2_9RHOO</name>
<keyword evidence="1" id="KW-1133">Transmembrane helix</keyword>
<feature type="transmembrane region" description="Helical" evidence="1">
    <location>
        <begin position="103"/>
        <end position="120"/>
    </location>
</feature>
<dbReference type="OrthoDB" id="572185at2"/>
<dbReference type="PROSITE" id="PS50965">
    <property type="entry name" value="NERD"/>
    <property type="match status" value="1"/>
</dbReference>
<feature type="domain" description="NERD" evidence="2">
    <location>
        <begin position="135"/>
        <end position="251"/>
    </location>
</feature>
<keyword evidence="4" id="KW-1185">Reference proteome</keyword>
<evidence type="ECO:0000256" key="1">
    <source>
        <dbReference type="SAM" id="Phobius"/>
    </source>
</evidence>
<dbReference type="Pfam" id="PF08378">
    <property type="entry name" value="NERD"/>
    <property type="match status" value="1"/>
</dbReference>
<gene>
    <name evidence="3" type="ORF">FHP91_02755</name>
</gene>
<protein>
    <submittedName>
        <fullName evidence="3">NERD domain-containing protein</fullName>
    </submittedName>
</protein>
<dbReference type="EMBL" id="VMNK01000003">
    <property type="protein sequence ID" value="TVO58603.1"/>
    <property type="molecule type" value="Genomic_DNA"/>
</dbReference>
<evidence type="ECO:0000259" key="2">
    <source>
        <dbReference type="PROSITE" id="PS50965"/>
    </source>
</evidence>